<keyword evidence="3" id="KW-1185">Reference proteome</keyword>
<accession>A0A2P8DLN7</accession>
<evidence type="ECO:0000313" key="2">
    <source>
        <dbReference type="EMBL" id="PSK98097.1"/>
    </source>
</evidence>
<feature type="transmembrane region" description="Helical" evidence="1">
    <location>
        <begin position="28"/>
        <end position="46"/>
    </location>
</feature>
<dbReference type="AlphaFoldDB" id="A0A2P8DLN7"/>
<evidence type="ECO:0000313" key="3">
    <source>
        <dbReference type="Proteomes" id="UP000240542"/>
    </source>
</evidence>
<name>A0A2P8DLN7_9ACTN</name>
<reference evidence="2 3" key="1">
    <citation type="submission" date="2018-03" db="EMBL/GenBank/DDBJ databases">
        <title>Genomic Encyclopedia of Archaeal and Bacterial Type Strains, Phase II (KMG-II): from individual species to whole genera.</title>
        <authorList>
            <person name="Goeker M."/>
        </authorList>
    </citation>
    <scope>NUCLEOTIDE SEQUENCE [LARGE SCALE GENOMIC DNA]</scope>
    <source>
        <strain evidence="2 3">DSM 45312</strain>
    </source>
</reference>
<protein>
    <submittedName>
        <fullName evidence="2">Uncharacterized protein</fullName>
    </submittedName>
</protein>
<keyword evidence="1" id="KW-1133">Transmembrane helix</keyword>
<dbReference type="EMBL" id="PYGA01000006">
    <property type="protein sequence ID" value="PSK98097.1"/>
    <property type="molecule type" value="Genomic_DNA"/>
</dbReference>
<dbReference type="RefSeq" id="WP_170134193.1">
    <property type="nucleotide sequence ID" value="NZ_PYGA01000006.1"/>
</dbReference>
<gene>
    <name evidence="2" type="ORF">CLV63_106145</name>
</gene>
<dbReference type="Proteomes" id="UP000240542">
    <property type="component" value="Unassembled WGS sequence"/>
</dbReference>
<sequence length="76" mass="8543">MPRRLRRDPPVAGDTAAPRRPIRPRVEIAAYWLLYVVAFGAAVLHWRVGNVALAVLCGVAVVMSIRDIAHFHRSMR</sequence>
<keyword evidence="1" id="KW-0472">Membrane</keyword>
<feature type="transmembrane region" description="Helical" evidence="1">
    <location>
        <begin position="52"/>
        <end position="69"/>
    </location>
</feature>
<organism evidence="2 3">
    <name type="scientific">Murinocardiopsis flavida</name>
    <dbReference type="NCBI Taxonomy" id="645275"/>
    <lineage>
        <taxon>Bacteria</taxon>
        <taxon>Bacillati</taxon>
        <taxon>Actinomycetota</taxon>
        <taxon>Actinomycetes</taxon>
        <taxon>Streptosporangiales</taxon>
        <taxon>Nocardiopsidaceae</taxon>
        <taxon>Murinocardiopsis</taxon>
    </lineage>
</organism>
<proteinExistence type="predicted"/>
<comment type="caution">
    <text evidence="2">The sequence shown here is derived from an EMBL/GenBank/DDBJ whole genome shotgun (WGS) entry which is preliminary data.</text>
</comment>
<evidence type="ECO:0000256" key="1">
    <source>
        <dbReference type="SAM" id="Phobius"/>
    </source>
</evidence>
<keyword evidence="1" id="KW-0812">Transmembrane</keyword>